<gene>
    <name evidence="6" type="ORF">DM02DRAFT_650406</name>
</gene>
<feature type="domain" description="Amidohydrolase-related" evidence="5">
    <location>
        <begin position="78"/>
        <end position="392"/>
    </location>
</feature>
<feature type="chain" id="PRO_5016155478" description="Amidohydrolase-related domain-containing protein" evidence="4">
    <location>
        <begin position="22"/>
        <end position="393"/>
    </location>
</feature>
<evidence type="ECO:0000256" key="4">
    <source>
        <dbReference type="SAM" id="SignalP"/>
    </source>
</evidence>
<evidence type="ECO:0000313" key="6">
    <source>
        <dbReference type="EMBL" id="PVI05732.1"/>
    </source>
</evidence>
<keyword evidence="4" id="KW-0732">Signal</keyword>
<evidence type="ECO:0000256" key="3">
    <source>
        <dbReference type="RuleBase" id="RU366045"/>
    </source>
</evidence>
<dbReference type="Pfam" id="PF04909">
    <property type="entry name" value="Amidohydro_2"/>
    <property type="match status" value="1"/>
</dbReference>
<dbReference type="GO" id="GO:0019748">
    <property type="term" value="P:secondary metabolic process"/>
    <property type="evidence" value="ECO:0007669"/>
    <property type="project" value="TreeGrafter"/>
</dbReference>
<reference evidence="6 7" key="1">
    <citation type="journal article" date="2018" name="Sci. Rep.">
        <title>Comparative genomics provides insights into the lifestyle and reveals functional heterogeneity of dark septate endophytic fungi.</title>
        <authorList>
            <person name="Knapp D.G."/>
            <person name="Nemeth J.B."/>
            <person name="Barry K."/>
            <person name="Hainaut M."/>
            <person name="Henrissat B."/>
            <person name="Johnson J."/>
            <person name="Kuo A."/>
            <person name="Lim J.H.P."/>
            <person name="Lipzen A."/>
            <person name="Nolan M."/>
            <person name="Ohm R.A."/>
            <person name="Tamas L."/>
            <person name="Grigoriev I.V."/>
            <person name="Spatafora J.W."/>
            <person name="Nagy L.G."/>
            <person name="Kovacs G.M."/>
        </authorList>
    </citation>
    <scope>NUCLEOTIDE SEQUENCE [LARGE SCALE GENOMIC DNA]</scope>
    <source>
        <strain evidence="6 7">DSE2036</strain>
    </source>
</reference>
<dbReference type="STRING" id="97972.A0A2V1E6G7"/>
<dbReference type="InterPro" id="IPR032466">
    <property type="entry name" value="Metal_Hydrolase"/>
</dbReference>
<dbReference type="Gene3D" id="3.20.20.140">
    <property type="entry name" value="Metal-dependent hydrolases"/>
    <property type="match status" value="1"/>
</dbReference>
<comment type="similarity">
    <text evidence="3">Belongs to the metallo-dependent hydrolases superfamily.</text>
</comment>
<dbReference type="OrthoDB" id="2832284at2759"/>
<dbReference type="GO" id="GO:0005829">
    <property type="term" value="C:cytosol"/>
    <property type="evidence" value="ECO:0007669"/>
    <property type="project" value="TreeGrafter"/>
</dbReference>
<dbReference type="SUPFAM" id="SSF51556">
    <property type="entry name" value="Metallo-dependent hydrolases"/>
    <property type="match status" value="1"/>
</dbReference>
<dbReference type="Proteomes" id="UP000244855">
    <property type="component" value="Unassembled WGS sequence"/>
</dbReference>
<dbReference type="PANTHER" id="PTHR21240">
    <property type="entry name" value="2-AMINO-3-CARBOXYLMUCONATE-6-SEMIALDEHYDE DECARBOXYLASE"/>
    <property type="match status" value="1"/>
</dbReference>
<accession>A0A2V1E6G7</accession>
<keyword evidence="7" id="KW-1185">Reference proteome</keyword>
<evidence type="ECO:0000313" key="7">
    <source>
        <dbReference type="Proteomes" id="UP000244855"/>
    </source>
</evidence>
<keyword evidence="1 3" id="KW-0210">Decarboxylase</keyword>
<organism evidence="6 7">
    <name type="scientific">Periconia macrospinosa</name>
    <dbReference type="NCBI Taxonomy" id="97972"/>
    <lineage>
        <taxon>Eukaryota</taxon>
        <taxon>Fungi</taxon>
        <taxon>Dikarya</taxon>
        <taxon>Ascomycota</taxon>
        <taxon>Pezizomycotina</taxon>
        <taxon>Dothideomycetes</taxon>
        <taxon>Pleosporomycetidae</taxon>
        <taxon>Pleosporales</taxon>
        <taxon>Massarineae</taxon>
        <taxon>Periconiaceae</taxon>
        <taxon>Periconia</taxon>
    </lineage>
</organism>
<proteinExistence type="inferred from homology"/>
<evidence type="ECO:0000259" key="5">
    <source>
        <dbReference type="Pfam" id="PF04909"/>
    </source>
</evidence>
<dbReference type="PANTHER" id="PTHR21240:SF32">
    <property type="entry name" value="AMIDOHYDROLASE-RELATED DOMAIN-CONTAINING PROTEIN"/>
    <property type="match status" value="1"/>
</dbReference>
<evidence type="ECO:0000256" key="2">
    <source>
        <dbReference type="ARBA" id="ARBA00023239"/>
    </source>
</evidence>
<feature type="signal peptide" evidence="4">
    <location>
        <begin position="1"/>
        <end position="21"/>
    </location>
</feature>
<keyword evidence="2 3" id="KW-0456">Lyase</keyword>
<dbReference type="EMBL" id="KZ805312">
    <property type="protein sequence ID" value="PVI05732.1"/>
    <property type="molecule type" value="Genomic_DNA"/>
</dbReference>
<dbReference type="InterPro" id="IPR006680">
    <property type="entry name" value="Amidohydro-rel"/>
</dbReference>
<dbReference type="GO" id="GO:0016787">
    <property type="term" value="F:hydrolase activity"/>
    <property type="evidence" value="ECO:0007669"/>
    <property type="project" value="InterPro"/>
</dbReference>
<name>A0A2V1E6G7_9PLEO</name>
<sequence>MLLSTFARASFSLLIFGVVEAANNSTIDGHSRARIIENAKKDGIDLAQFNWTNAAIAEIERVREDVLPLPDFSKATKIDTHSHIIPDFYKTLLQANLLSNHVPIWTLQDHLAYKSANGISRSVVSISTPGANIFAGDAAQNSAVARLTNEFMFALAETYPERFSFLANTPLPYVEESLVEARYALDQLNSSGIGVMSSHEGQYHGSKAFARFYEYLDTKSTGVFYHPTVPLREINGELIEAYPSYGFVFAPFDFLFDTARNIMNMTAAHTMRDNRNLRFGFAHCGGAFASVADRYFSSPVYGPTESWENYAGIFQTRAFFDTAGPMFPHAVQGLFGYDIPTSKFIYGTDFPYSGQSQNVSGALLNALIDNSDLFSGDEKKTIYESNAKAFVDI</sequence>
<protein>
    <recommendedName>
        <fullName evidence="5">Amidohydrolase-related domain-containing protein</fullName>
    </recommendedName>
</protein>
<dbReference type="GO" id="GO:0016831">
    <property type="term" value="F:carboxy-lyase activity"/>
    <property type="evidence" value="ECO:0007669"/>
    <property type="project" value="UniProtKB-KW"/>
</dbReference>
<dbReference type="InterPro" id="IPR032465">
    <property type="entry name" value="ACMSD"/>
</dbReference>
<evidence type="ECO:0000256" key="1">
    <source>
        <dbReference type="ARBA" id="ARBA00022793"/>
    </source>
</evidence>
<dbReference type="AlphaFoldDB" id="A0A2V1E6G7"/>